<dbReference type="SUPFAM" id="SSF53474">
    <property type="entry name" value="alpha/beta-Hydrolases"/>
    <property type="match status" value="1"/>
</dbReference>
<comment type="caution">
    <text evidence="2">The sequence shown here is derived from an EMBL/GenBank/DDBJ whole genome shotgun (WGS) entry which is preliminary data.</text>
</comment>
<protein>
    <submittedName>
        <fullName evidence="2">Alpha/beta fold hydrolase</fullName>
    </submittedName>
</protein>
<keyword evidence="3" id="KW-1185">Reference proteome</keyword>
<evidence type="ECO:0000259" key="1">
    <source>
        <dbReference type="Pfam" id="PF12697"/>
    </source>
</evidence>
<dbReference type="Pfam" id="PF12697">
    <property type="entry name" value="Abhydrolase_6"/>
    <property type="match status" value="1"/>
</dbReference>
<dbReference type="InterPro" id="IPR000073">
    <property type="entry name" value="AB_hydrolase_1"/>
</dbReference>
<dbReference type="GO" id="GO:0016787">
    <property type="term" value="F:hydrolase activity"/>
    <property type="evidence" value="ECO:0007669"/>
    <property type="project" value="UniProtKB-KW"/>
</dbReference>
<dbReference type="Proteomes" id="UP001371218">
    <property type="component" value="Unassembled WGS sequence"/>
</dbReference>
<dbReference type="RefSeq" id="WP_341424303.1">
    <property type="nucleotide sequence ID" value="NZ_JBBUTG010000002.1"/>
</dbReference>
<accession>A0ABU9BKC1</accession>
<evidence type="ECO:0000313" key="2">
    <source>
        <dbReference type="EMBL" id="MEK8029943.1"/>
    </source>
</evidence>
<proteinExistence type="predicted"/>
<evidence type="ECO:0000313" key="3">
    <source>
        <dbReference type="Proteomes" id="UP001371218"/>
    </source>
</evidence>
<gene>
    <name evidence="2" type="ORF">AACH06_03835</name>
</gene>
<feature type="domain" description="AB hydrolase-1" evidence="1">
    <location>
        <begin position="11"/>
        <end position="219"/>
    </location>
</feature>
<keyword evidence="2" id="KW-0378">Hydrolase</keyword>
<name>A0ABU9BKC1_9BURK</name>
<dbReference type="EMBL" id="JBBUTG010000002">
    <property type="protein sequence ID" value="MEK8029943.1"/>
    <property type="molecule type" value="Genomic_DNA"/>
</dbReference>
<dbReference type="InterPro" id="IPR029058">
    <property type="entry name" value="AB_hydrolase_fold"/>
</dbReference>
<sequence length="241" mass="26672">MTTAPSPIALVLLPGMDGTGDLFEPFLAAWGPATPVQVLRYPLDRAAGYDELIAFAREALPTQHDFVLVGESFSGPIAMALAAEAPPHLAGLVLCCTFSRWPLPWFRGFAPLLRWWPWKPPLSALAWCLLGDRRAPAWRARLSQAMAKVSIQALRARALGVLTVDQTAALARVPVPVLYLRALHDRVVPRSAWRHVAHTRPDAQCIELPGPHFLLQVEPLRAAQAIRAFVDRLPRRREARS</sequence>
<reference evidence="2 3" key="1">
    <citation type="submission" date="2024-04" db="EMBL/GenBank/DDBJ databases">
        <title>Novel species of the genus Ideonella isolated from streams.</title>
        <authorList>
            <person name="Lu H."/>
        </authorList>
    </citation>
    <scope>NUCLEOTIDE SEQUENCE [LARGE SCALE GENOMIC DNA]</scope>
    <source>
        <strain evidence="2 3">DXS29W</strain>
    </source>
</reference>
<dbReference type="Gene3D" id="3.40.50.1820">
    <property type="entry name" value="alpha/beta hydrolase"/>
    <property type="match status" value="1"/>
</dbReference>
<organism evidence="2 3">
    <name type="scientific">Ideonella lacteola</name>
    <dbReference type="NCBI Taxonomy" id="2984193"/>
    <lineage>
        <taxon>Bacteria</taxon>
        <taxon>Pseudomonadati</taxon>
        <taxon>Pseudomonadota</taxon>
        <taxon>Betaproteobacteria</taxon>
        <taxon>Burkholderiales</taxon>
        <taxon>Sphaerotilaceae</taxon>
        <taxon>Ideonella</taxon>
    </lineage>
</organism>